<protein>
    <submittedName>
        <fullName evidence="1">Uncharacterized protein</fullName>
    </submittedName>
</protein>
<accession>A0ABP5WYC7</accession>
<sequence length="74" mass="8094">MTSTAQGGPKLLVTIGWSRQVPASRAMERNDETVAGWAEEGSSCVEDSRRRGGWLVREDKTGISKTPTQAKTWS</sequence>
<organism evidence="1 2">
    <name type="scientific">Streptomyces glaucus</name>
    <dbReference type="NCBI Taxonomy" id="284029"/>
    <lineage>
        <taxon>Bacteria</taxon>
        <taxon>Bacillati</taxon>
        <taxon>Actinomycetota</taxon>
        <taxon>Actinomycetes</taxon>
        <taxon>Kitasatosporales</taxon>
        <taxon>Streptomycetaceae</taxon>
        <taxon>Streptomyces</taxon>
    </lineage>
</organism>
<reference evidence="2" key="1">
    <citation type="journal article" date="2019" name="Int. J. Syst. Evol. Microbiol.">
        <title>The Global Catalogue of Microorganisms (GCM) 10K type strain sequencing project: providing services to taxonomists for standard genome sequencing and annotation.</title>
        <authorList>
            <consortium name="The Broad Institute Genomics Platform"/>
            <consortium name="The Broad Institute Genome Sequencing Center for Infectious Disease"/>
            <person name="Wu L."/>
            <person name="Ma J."/>
        </authorList>
    </citation>
    <scope>NUCLEOTIDE SEQUENCE [LARGE SCALE GENOMIC DNA]</scope>
    <source>
        <strain evidence="2">JCM 6922</strain>
    </source>
</reference>
<dbReference type="EMBL" id="BAAATK010000015">
    <property type="protein sequence ID" value="GAA2436804.1"/>
    <property type="molecule type" value="Genomic_DNA"/>
</dbReference>
<proteinExistence type="predicted"/>
<evidence type="ECO:0000313" key="1">
    <source>
        <dbReference type="EMBL" id="GAA2436804.1"/>
    </source>
</evidence>
<dbReference type="Proteomes" id="UP001500460">
    <property type="component" value="Unassembled WGS sequence"/>
</dbReference>
<name>A0ABP5WYC7_9ACTN</name>
<keyword evidence="2" id="KW-1185">Reference proteome</keyword>
<gene>
    <name evidence="1" type="ORF">GCM10010421_28210</name>
</gene>
<evidence type="ECO:0000313" key="2">
    <source>
        <dbReference type="Proteomes" id="UP001500460"/>
    </source>
</evidence>
<comment type="caution">
    <text evidence="1">The sequence shown here is derived from an EMBL/GenBank/DDBJ whole genome shotgun (WGS) entry which is preliminary data.</text>
</comment>